<dbReference type="STRING" id="717606.PaecuDRAFT_0836"/>
<proteinExistence type="predicted"/>
<evidence type="ECO:0000256" key="2">
    <source>
        <dbReference type="ARBA" id="ARBA00022553"/>
    </source>
</evidence>
<dbReference type="eggNOG" id="COG0236">
    <property type="taxonomic scope" value="Bacteria"/>
</dbReference>
<organism evidence="4 5">
    <name type="scientific">Paenibacillus curdlanolyticus YK9</name>
    <dbReference type="NCBI Taxonomy" id="717606"/>
    <lineage>
        <taxon>Bacteria</taxon>
        <taxon>Bacillati</taxon>
        <taxon>Bacillota</taxon>
        <taxon>Bacilli</taxon>
        <taxon>Bacillales</taxon>
        <taxon>Paenibacillaceae</taxon>
        <taxon>Paenibacillus</taxon>
    </lineage>
</organism>
<reference evidence="4 5" key="1">
    <citation type="submission" date="2010-07" db="EMBL/GenBank/DDBJ databases">
        <title>The draft genome of Paenibacillus curdlanolyticus YK9.</title>
        <authorList>
            <consortium name="US DOE Joint Genome Institute (JGI-PGF)"/>
            <person name="Lucas S."/>
            <person name="Copeland A."/>
            <person name="Lapidus A."/>
            <person name="Cheng J.-F."/>
            <person name="Bruce D."/>
            <person name="Goodwin L."/>
            <person name="Pitluck S."/>
            <person name="Land M.L."/>
            <person name="Hauser L."/>
            <person name="Chang Y.-J."/>
            <person name="Jeffries C."/>
            <person name="Anderson I.J."/>
            <person name="Johnson E."/>
            <person name="Loganathan U."/>
            <person name="Mulhopadhyay B."/>
            <person name="Kyrpides N."/>
            <person name="Woyke T.J."/>
        </authorList>
    </citation>
    <scope>NUCLEOTIDE SEQUENCE [LARGE SCALE GENOMIC DNA]</scope>
    <source>
        <strain evidence="4 5">YK9</strain>
    </source>
</reference>
<dbReference type="RefSeq" id="WP_006036851.1">
    <property type="nucleotide sequence ID" value="NZ_AEDD01000002.1"/>
</dbReference>
<feature type="domain" description="Carrier" evidence="3">
    <location>
        <begin position="3"/>
        <end position="84"/>
    </location>
</feature>
<dbReference type="InterPro" id="IPR009081">
    <property type="entry name" value="PP-bd_ACP"/>
</dbReference>
<sequence>MSMEREQNIAKLREVIVENMNIQVPEQLKESDRLYHDLNIDSIMVLQLVVDLEDAFEVSVPEENLDQAVFETVGTLISFIESLVSAKVG</sequence>
<dbReference type="Proteomes" id="UP000005387">
    <property type="component" value="Unassembled WGS sequence"/>
</dbReference>
<evidence type="ECO:0000313" key="4">
    <source>
        <dbReference type="EMBL" id="EFM12156.1"/>
    </source>
</evidence>
<keyword evidence="2" id="KW-0597">Phosphoprotein</keyword>
<dbReference type="SUPFAM" id="SSF47336">
    <property type="entry name" value="ACP-like"/>
    <property type="match status" value="1"/>
</dbReference>
<name>E0I5B4_9BACL</name>
<dbReference type="OrthoDB" id="6370703at2"/>
<protein>
    <recommendedName>
        <fullName evidence="3">Carrier domain-containing protein</fullName>
    </recommendedName>
</protein>
<dbReference type="InterPro" id="IPR036736">
    <property type="entry name" value="ACP-like_sf"/>
</dbReference>
<dbReference type="InterPro" id="IPR006162">
    <property type="entry name" value="Ppantetheine_attach_site"/>
</dbReference>
<gene>
    <name evidence="4" type="ORF">PaecuDRAFT_0836</name>
</gene>
<evidence type="ECO:0000256" key="1">
    <source>
        <dbReference type="ARBA" id="ARBA00022450"/>
    </source>
</evidence>
<accession>E0I5B4</accession>
<dbReference type="EMBL" id="AEDD01000002">
    <property type="protein sequence ID" value="EFM12156.1"/>
    <property type="molecule type" value="Genomic_DNA"/>
</dbReference>
<keyword evidence="1" id="KW-0596">Phosphopantetheine</keyword>
<dbReference type="Gene3D" id="1.10.1200.10">
    <property type="entry name" value="ACP-like"/>
    <property type="match status" value="1"/>
</dbReference>
<evidence type="ECO:0000259" key="3">
    <source>
        <dbReference type="PROSITE" id="PS50075"/>
    </source>
</evidence>
<dbReference type="Pfam" id="PF00550">
    <property type="entry name" value="PP-binding"/>
    <property type="match status" value="1"/>
</dbReference>
<evidence type="ECO:0000313" key="5">
    <source>
        <dbReference type="Proteomes" id="UP000005387"/>
    </source>
</evidence>
<keyword evidence="5" id="KW-1185">Reference proteome</keyword>
<dbReference type="PROSITE" id="PS00012">
    <property type="entry name" value="PHOSPHOPANTETHEINE"/>
    <property type="match status" value="1"/>
</dbReference>
<dbReference type="AlphaFoldDB" id="E0I5B4"/>
<dbReference type="PROSITE" id="PS50075">
    <property type="entry name" value="CARRIER"/>
    <property type="match status" value="1"/>
</dbReference>